<dbReference type="GO" id="GO:1904680">
    <property type="term" value="F:peptide transmembrane transporter activity"/>
    <property type="evidence" value="ECO:0007669"/>
    <property type="project" value="TreeGrafter"/>
</dbReference>
<dbReference type="FunFam" id="3.10.105.10:FF:000001">
    <property type="entry name" value="Oligopeptide ABC transporter, oligopeptide-binding protein"/>
    <property type="match status" value="1"/>
</dbReference>
<dbReference type="RefSeq" id="WP_011468506.1">
    <property type="nucleotide sequence ID" value="NC_007912.1"/>
</dbReference>
<comment type="subcellular location">
    <subcellularLocation>
        <location evidence="1">Cell envelope</location>
    </subcellularLocation>
</comment>
<evidence type="ECO:0000256" key="5">
    <source>
        <dbReference type="SAM" id="SignalP"/>
    </source>
</evidence>
<keyword evidence="8" id="KW-1185">Reference proteome</keyword>
<dbReference type="GO" id="GO:0015833">
    <property type="term" value="P:peptide transport"/>
    <property type="evidence" value="ECO:0007669"/>
    <property type="project" value="TreeGrafter"/>
</dbReference>
<dbReference type="CDD" id="cd08504">
    <property type="entry name" value="PBP2_OppA"/>
    <property type="match status" value="1"/>
</dbReference>
<accession>Q21J41</accession>
<dbReference type="eggNOG" id="COG4166">
    <property type="taxonomic scope" value="Bacteria"/>
</dbReference>
<evidence type="ECO:0000259" key="6">
    <source>
        <dbReference type="Pfam" id="PF00496"/>
    </source>
</evidence>
<keyword evidence="4 5" id="KW-0732">Signal</keyword>
<dbReference type="Proteomes" id="UP000001947">
    <property type="component" value="Chromosome"/>
</dbReference>
<dbReference type="PROSITE" id="PS01040">
    <property type="entry name" value="SBP_BACTERIAL_5"/>
    <property type="match status" value="1"/>
</dbReference>
<evidence type="ECO:0000256" key="1">
    <source>
        <dbReference type="ARBA" id="ARBA00004196"/>
    </source>
</evidence>
<dbReference type="HOGENOM" id="CLU_017028_0_3_6"/>
<comment type="similarity">
    <text evidence="2">Belongs to the bacterial solute-binding protein 5 family.</text>
</comment>
<dbReference type="PANTHER" id="PTHR30290:SF10">
    <property type="entry name" value="PERIPLASMIC OLIGOPEPTIDE-BINDING PROTEIN-RELATED"/>
    <property type="match status" value="1"/>
</dbReference>
<protein>
    <submittedName>
        <fullName evidence="7">Extracellular solute-binding protein, family 5</fullName>
    </submittedName>
</protein>
<dbReference type="KEGG" id="sde:Sde_2028"/>
<dbReference type="PANTHER" id="PTHR30290">
    <property type="entry name" value="PERIPLASMIC BINDING COMPONENT OF ABC TRANSPORTER"/>
    <property type="match status" value="1"/>
</dbReference>
<dbReference type="InterPro" id="IPR030678">
    <property type="entry name" value="Peptide/Ni-bd"/>
</dbReference>
<dbReference type="STRING" id="203122.Sde_2028"/>
<dbReference type="GO" id="GO:0030288">
    <property type="term" value="C:outer membrane-bounded periplasmic space"/>
    <property type="evidence" value="ECO:0007669"/>
    <property type="project" value="UniProtKB-ARBA"/>
</dbReference>
<evidence type="ECO:0000313" key="7">
    <source>
        <dbReference type="EMBL" id="ABD81288.1"/>
    </source>
</evidence>
<keyword evidence="3" id="KW-0813">Transport</keyword>
<evidence type="ECO:0000256" key="3">
    <source>
        <dbReference type="ARBA" id="ARBA00022448"/>
    </source>
</evidence>
<dbReference type="SUPFAM" id="SSF53850">
    <property type="entry name" value="Periplasmic binding protein-like II"/>
    <property type="match status" value="1"/>
</dbReference>
<dbReference type="Gene3D" id="3.40.190.10">
    <property type="entry name" value="Periplasmic binding protein-like II"/>
    <property type="match status" value="1"/>
</dbReference>
<dbReference type="InterPro" id="IPR000914">
    <property type="entry name" value="SBP_5_dom"/>
</dbReference>
<dbReference type="GeneID" id="98613700"/>
<dbReference type="InterPro" id="IPR023765">
    <property type="entry name" value="SBP_5_CS"/>
</dbReference>
<dbReference type="Gene3D" id="3.90.76.10">
    <property type="entry name" value="Dipeptide-binding Protein, Domain 1"/>
    <property type="match status" value="1"/>
</dbReference>
<reference evidence="7 8" key="1">
    <citation type="journal article" date="2008" name="PLoS Genet.">
        <title>Complete genome sequence of the complex carbohydrate-degrading marine bacterium, Saccharophagus degradans strain 2-40 T.</title>
        <authorList>
            <person name="Weiner R.M."/>
            <person name="Taylor L.E.II."/>
            <person name="Henrissat B."/>
            <person name="Hauser L."/>
            <person name="Land M."/>
            <person name="Coutinho P.M."/>
            <person name="Rancurel C."/>
            <person name="Saunders E.H."/>
            <person name="Longmire A.G."/>
            <person name="Zhang H."/>
            <person name="Bayer E.A."/>
            <person name="Gilbert H.J."/>
            <person name="Larimer F."/>
            <person name="Zhulin I.B."/>
            <person name="Ekborg N.A."/>
            <person name="Lamed R."/>
            <person name="Richardson P.M."/>
            <person name="Borovok I."/>
            <person name="Hutcheson S."/>
        </authorList>
    </citation>
    <scope>NUCLEOTIDE SEQUENCE [LARGE SCALE GENOMIC DNA]</scope>
    <source>
        <strain evidence="8">2-40 / ATCC 43961 / DSM 17024</strain>
    </source>
</reference>
<dbReference type="PROSITE" id="PS51257">
    <property type="entry name" value="PROKAR_LIPOPROTEIN"/>
    <property type="match status" value="1"/>
</dbReference>
<organism evidence="7 8">
    <name type="scientific">Saccharophagus degradans (strain 2-40 / ATCC 43961 / DSM 17024)</name>
    <dbReference type="NCBI Taxonomy" id="203122"/>
    <lineage>
        <taxon>Bacteria</taxon>
        <taxon>Pseudomonadati</taxon>
        <taxon>Pseudomonadota</taxon>
        <taxon>Gammaproteobacteria</taxon>
        <taxon>Cellvibrionales</taxon>
        <taxon>Cellvibrionaceae</taxon>
        <taxon>Saccharophagus</taxon>
    </lineage>
</organism>
<dbReference type="InterPro" id="IPR039424">
    <property type="entry name" value="SBP_5"/>
</dbReference>
<sequence length="544" mass="62368">MIKNICFVLLATTLMFVSACSKNTLTNVEKGNRDSELYIANADEPESLDPHVASGSPDANIILGLFEGLASLDPKTLEPSAGVATHWDISEDGKVYTFYLRENAKWSNGDNVTAHDFIYSWRRALQPALAAKFAYMMYPIKNAEAFNTGKLTDFNEVGVKALTDYTLEITLAHPTPYFILLLDHHSFYPVHKATIEKHGEIDNPNTLWTRAENFVGNGPFTLAEWKINQHIKLAKNPHYWDANTVKLNALHFLPITDQQAEERAFRTGQVHLTYSPQMANEKIATYRDNHPDVFQAYYTYSSYYYVFNTKRAPFDNIKVRQAFSMAIDRESITKNVTKGGEIPTFSVIPPDPQGYKPKAYYGYNPEKAKQLLAQAGYPNGKGFPTFYIHYNTLETHKKVAVAVQQMLKNVLNIDVQLHNEEWKVYLSTQKNHNFDVTRQAWIADYADPSNFFEIFLSYGGNNHSQWDNKQYDALVEEAARTMDSAKRFELFEQANKILADEMPIMPIYLYSDINLVQPYVKNWHPNILHRHHYKTVYLDPPEAP</sequence>
<dbReference type="AlphaFoldDB" id="Q21J41"/>
<feature type="domain" description="Solute-binding protein family 5" evidence="6">
    <location>
        <begin position="79"/>
        <end position="462"/>
    </location>
</feature>
<feature type="chain" id="PRO_5004200554" evidence="5">
    <location>
        <begin position="20"/>
        <end position="544"/>
    </location>
</feature>
<dbReference type="PIRSF" id="PIRSF002741">
    <property type="entry name" value="MppA"/>
    <property type="match status" value="1"/>
</dbReference>
<dbReference type="Gene3D" id="3.10.105.10">
    <property type="entry name" value="Dipeptide-binding Protein, Domain 3"/>
    <property type="match status" value="1"/>
</dbReference>
<evidence type="ECO:0000256" key="4">
    <source>
        <dbReference type="ARBA" id="ARBA00022729"/>
    </source>
</evidence>
<dbReference type="Pfam" id="PF00496">
    <property type="entry name" value="SBP_bac_5"/>
    <property type="match status" value="1"/>
</dbReference>
<evidence type="ECO:0000313" key="8">
    <source>
        <dbReference type="Proteomes" id="UP000001947"/>
    </source>
</evidence>
<evidence type="ECO:0000256" key="2">
    <source>
        <dbReference type="ARBA" id="ARBA00005695"/>
    </source>
</evidence>
<gene>
    <name evidence="7" type="ordered locus">Sde_2028</name>
</gene>
<dbReference type="FunFam" id="3.90.76.10:FF:000001">
    <property type="entry name" value="Oligopeptide ABC transporter substrate-binding protein"/>
    <property type="match status" value="1"/>
</dbReference>
<dbReference type="OrthoDB" id="9801912at2"/>
<name>Q21J41_SACD2</name>
<dbReference type="GO" id="GO:0043190">
    <property type="term" value="C:ATP-binding cassette (ABC) transporter complex"/>
    <property type="evidence" value="ECO:0007669"/>
    <property type="project" value="InterPro"/>
</dbReference>
<dbReference type="EMBL" id="CP000282">
    <property type="protein sequence ID" value="ABD81288.1"/>
    <property type="molecule type" value="Genomic_DNA"/>
</dbReference>
<proteinExistence type="inferred from homology"/>
<feature type="signal peptide" evidence="5">
    <location>
        <begin position="1"/>
        <end position="19"/>
    </location>
</feature>